<evidence type="ECO:0008006" key="4">
    <source>
        <dbReference type="Google" id="ProtNLM"/>
    </source>
</evidence>
<evidence type="ECO:0000256" key="1">
    <source>
        <dbReference type="SAM" id="Phobius"/>
    </source>
</evidence>
<accession>A0ABT8R1P1</accession>
<feature type="transmembrane region" description="Helical" evidence="1">
    <location>
        <begin position="189"/>
        <end position="205"/>
    </location>
</feature>
<evidence type="ECO:0000313" key="2">
    <source>
        <dbReference type="EMBL" id="MDO1446016.1"/>
    </source>
</evidence>
<evidence type="ECO:0000313" key="3">
    <source>
        <dbReference type="Proteomes" id="UP001168528"/>
    </source>
</evidence>
<feature type="transmembrane region" description="Helical" evidence="1">
    <location>
        <begin position="150"/>
        <end position="183"/>
    </location>
</feature>
<comment type="caution">
    <text evidence="2">The sequence shown here is derived from an EMBL/GenBank/DDBJ whole genome shotgun (WGS) entry which is preliminary data.</text>
</comment>
<protein>
    <recommendedName>
        <fullName evidence="4">Glycosyltransferase family 39 protein</fullName>
    </recommendedName>
</protein>
<feature type="transmembrane region" description="Helical" evidence="1">
    <location>
        <begin position="311"/>
        <end position="328"/>
    </location>
</feature>
<reference evidence="2" key="1">
    <citation type="submission" date="2023-07" db="EMBL/GenBank/DDBJ databases">
        <title>The genome sequence of Rhodocytophaga aerolata KACC 12507.</title>
        <authorList>
            <person name="Zhang X."/>
        </authorList>
    </citation>
    <scope>NUCLEOTIDE SEQUENCE</scope>
    <source>
        <strain evidence="2">KACC 12507</strain>
    </source>
</reference>
<feature type="transmembrane region" description="Helical" evidence="1">
    <location>
        <begin position="51"/>
        <end position="73"/>
    </location>
</feature>
<organism evidence="2 3">
    <name type="scientific">Rhodocytophaga aerolata</name>
    <dbReference type="NCBI Taxonomy" id="455078"/>
    <lineage>
        <taxon>Bacteria</taxon>
        <taxon>Pseudomonadati</taxon>
        <taxon>Bacteroidota</taxon>
        <taxon>Cytophagia</taxon>
        <taxon>Cytophagales</taxon>
        <taxon>Rhodocytophagaceae</taxon>
        <taxon>Rhodocytophaga</taxon>
    </lineage>
</organism>
<keyword evidence="1" id="KW-1133">Transmembrane helix</keyword>
<keyword evidence="1" id="KW-0472">Membrane</keyword>
<gene>
    <name evidence="2" type="ORF">Q0590_07120</name>
</gene>
<dbReference type="EMBL" id="JAUKPO010000003">
    <property type="protein sequence ID" value="MDO1446016.1"/>
    <property type="molecule type" value="Genomic_DNA"/>
</dbReference>
<feature type="transmembrane region" description="Helical" evidence="1">
    <location>
        <begin position="356"/>
        <end position="373"/>
    </location>
</feature>
<name>A0ABT8R1P1_9BACT</name>
<feature type="transmembrane region" description="Helical" evidence="1">
    <location>
        <begin position="79"/>
        <end position="98"/>
    </location>
</feature>
<proteinExistence type="predicted"/>
<keyword evidence="3" id="KW-1185">Reference proteome</keyword>
<dbReference type="Proteomes" id="UP001168528">
    <property type="component" value="Unassembled WGS sequence"/>
</dbReference>
<feature type="transmembrane region" description="Helical" evidence="1">
    <location>
        <begin position="105"/>
        <end position="121"/>
    </location>
</feature>
<keyword evidence="1" id="KW-0812">Transmembrane</keyword>
<sequence length="397" mass="46814">MYLVPYFSGAANYQLPNKWLFLEQEVYTYKLLNTSLKENYRFKVNASKAVLYNYNHIGLVYIISIATSIFFWLGDVSALEWFQIAVHCLTSIWILGFLRTPISRLLFIMLYVFNPLIIYFVTFPYYYFWQVVATASIVPYLWNKSFKYKNYIWLVASLLALIQLTRPTIILIPVLFFVLYFFFESPWKSIIGLILFLVLINIFTARKLDNAPTYWHTVFVGIGAYPNDYITTLSDNEAYNFFNRKTAKNITYTIPGGNVYTDLSIRNEYFTFLKNEYFQVLKSHPILLIKNAVLNFFQSFSLGYFVDYPLWVNYLSSLAGFIFFILLFLKKHFLWIMAIAFNSLTFTPYYPPIQAYMFGGYILIICAFIQLLNDFDIIRKLNSWIQNSKIYPMLPSA</sequence>